<dbReference type="PANTHER" id="PTHR48081:SF8">
    <property type="entry name" value="ALPHA_BETA HYDROLASE FOLD-3 DOMAIN-CONTAINING PROTEIN-RELATED"/>
    <property type="match status" value="1"/>
</dbReference>
<dbReference type="EMBL" id="CP109441">
    <property type="protein sequence ID" value="WUV45517.1"/>
    <property type="molecule type" value="Genomic_DNA"/>
</dbReference>
<dbReference type="Pfam" id="PF07859">
    <property type="entry name" value="Abhydrolase_3"/>
    <property type="match status" value="1"/>
</dbReference>
<proteinExistence type="predicted"/>
<dbReference type="Gene3D" id="3.40.50.1820">
    <property type="entry name" value="alpha/beta hydrolase"/>
    <property type="match status" value="1"/>
</dbReference>
<keyword evidence="1 3" id="KW-0378">Hydrolase</keyword>
<organism evidence="3 4">
    <name type="scientific">Nocardia vinacea</name>
    <dbReference type="NCBI Taxonomy" id="96468"/>
    <lineage>
        <taxon>Bacteria</taxon>
        <taxon>Bacillati</taxon>
        <taxon>Actinomycetota</taxon>
        <taxon>Actinomycetes</taxon>
        <taxon>Mycobacteriales</taxon>
        <taxon>Nocardiaceae</taxon>
        <taxon>Nocardia</taxon>
    </lineage>
</organism>
<dbReference type="Proteomes" id="UP001432062">
    <property type="component" value="Chromosome"/>
</dbReference>
<dbReference type="InterPro" id="IPR050300">
    <property type="entry name" value="GDXG_lipolytic_enzyme"/>
</dbReference>
<dbReference type="RefSeq" id="WP_329408884.1">
    <property type="nucleotide sequence ID" value="NZ_CP109441.1"/>
</dbReference>
<dbReference type="SUPFAM" id="SSF53474">
    <property type="entry name" value="alpha/beta-Hydrolases"/>
    <property type="match status" value="1"/>
</dbReference>
<protein>
    <submittedName>
        <fullName evidence="3">Alpha/beta hydrolase</fullName>
    </submittedName>
</protein>
<reference evidence="3" key="1">
    <citation type="submission" date="2022-10" db="EMBL/GenBank/DDBJ databases">
        <title>The complete genomes of actinobacterial strains from the NBC collection.</title>
        <authorList>
            <person name="Joergensen T.S."/>
            <person name="Alvarez Arevalo M."/>
            <person name="Sterndorff E.B."/>
            <person name="Faurdal D."/>
            <person name="Vuksanovic O."/>
            <person name="Mourched A.-S."/>
            <person name="Charusanti P."/>
            <person name="Shaw S."/>
            <person name="Blin K."/>
            <person name="Weber T."/>
        </authorList>
    </citation>
    <scope>NUCLEOTIDE SEQUENCE</scope>
    <source>
        <strain evidence="3">NBC_01482</strain>
    </source>
</reference>
<dbReference type="InterPro" id="IPR029058">
    <property type="entry name" value="AB_hydrolase_fold"/>
</dbReference>
<dbReference type="GO" id="GO:0016787">
    <property type="term" value="F:hydrolase activity"/>
    <property type="evidence" value="ECO:0007669"/>
    <property type="project" value="UniProtKB-KW"/>
</dbReference>
<keyword evidence="4" id="KW-1185">Reference proteome</keyword>
<sequence length="307" mass="33077">MGSDAAFHPELRIARFLPRSAVGARTLGPVRKLTNLIERTRPSGGTVETVDAHVSVRVFRPAQVRGPAPGLLFIHGGGYIIGTAAMGDSFCRRVANRLGVVAASVEYRLAPEHPFPTPLEDCYAALRWLTDQPDVDSERIALAGESAGGGLAAALALLARERAEVRPVLQVLSYPMLDDRTTERTDIDHRGLRLWSPRSNRFGWHSYLGPAASGAAPPLAAPARYENLSGVCPAWIGVGTNDLFHDENIAYAERLRRAGAPCTVHVVPGAYHGFDLIETWAPISRAFLQARLTALDDVLNGSDHAPG</sequence>
<accession>A0ABZ1YUE7</accession>
<feature type="domain" description="Alpha/beta hydrolase fold-3" evidence="2">
    <location>
        <begin position="71"/>
        <end position="274"/>
    </location>
</feature>
<evidence type="ECO:0000313" key="3">
    <source>
        <dbReference type="EMBL" id="WUV45517.1"/>
    </source>
</evidence>
<gene>
    <name evidence="3" type="ORF">OG563_41525</name>
</gene>
<name>A0ABZ1YUE7_9NOCA</name>
<evidence type="ECO:0000313" key="4">
    <source>
        <dbReference type="Proteomes" id="UP001432062"/>
    </source>
</evidence>
<dbReference type="InterPro" id="IPR013094">
    <property type="entry name" value="AB_hydrolase_3"/>
</dbReference>
<evidence type="ECO:0000256" key="1">
    <source>
        <dbReference type="ARBA" id="ARBA00022801"/>
    </source>
</evidence>
<dbReference type="PANTHER" id="PTHR48081">
    <property type="entry name" value="AB HYDROLASE SUPERFAMILY PROTEIN C4A8.06C"/>
    <property type="match status" value="1"/>
</dbReference>
<evidence type="ECO:0000259" key="2">
    <source>
        <dbReference type="Pfam" id="PF07859"/>
    </source>
</evidence>